<dbReference type="RefSeq" id="WP_045969019.1">
    <property type="nucleotide sequence ID" value="NZ_CP090145.1"/>
</dbReference>
<organism evidence="1 2">
    <name type="scientific">Flavobacterium sediminilitoris</name>
    <dbReference type="NCBI Taxonomy" id="2024526"/>
    <lineage>
        <taxon>Bacteria</taxon>
        <taxon>Pseudomonadati</taxon>
        <taxon>Bacteroidota</taxon>
        <taxon>Flavobacteriia</taxon>
        <taxon>Flavobacteriales</taxon>
        <taxon>Flavobacteriaceae</taxon>
        <taxon>Flavobacterium</taxon>
    </lineage>
</organism>
<keyword evidence="2" id="KW-1185">Reference proteome</keyword>
<dbReference type="Proteomes" id="UP000830454">
    <property type="component" value="Chromosome"/>
</dbReference>
<sequence>MKPKYKKYKIKKGDTLQSISKILEKSEHEVKSFHNVFCDNDSYIGNQFPSNLEELYIYPEYNEKQLSLIPKVTFEGAYKLGLKPSQIKSNYGVMYTITSGEETNTVKFETSVIFKERTAKNTYIYEIDRVSETYINDEEATNLADELAEKTSKVLYPLKIEVDNEGKWIEINNYNEIYNRWEKTKEKILSEYEGEWVEKYLKENQETIESEGRLQTALSKDWFLNSYFASIYVYYTHKYQFEVIKPFPILVNCNSVNYKVKQKINEYLDEHNLIKIEQNGNLEDERSKTDLQNEMNIPYYATLYPNQDIAEGTFRSLYFLNGKSNLIESLFLECSINLDIEKKIQVVVSLL</sequence>
<reference evidence="1" key="1">
    <citation type="submission" date="2021-12" db="EMBL/GenBank/DDBJ databases">
        <authorList>
            <person name="Cha I.-T."/>
            <person name="Lee K.-E."/>
            <person name="Park S.-J."/>
        </authorList>
    </citation>
    <scope>NUCLEOTIDE SEQUENCE</scope>
    <source>
        <strain evidence="1">YSM-43</strain>
    </source>
</reference>
<evidence type="ECO:0000313" key="2">
    <source>
        <dbReference type="Proteomes" id="UP000830454"/>
    </source>
</evidence>
<name>A0ABY4HS10_9FLAO</name>
<accession>A0ABY4HS10</accession>
<proteinExistence type="predicted"/>
<protein>
    <recommendedName>
        <fullName evidence="3">LysM domain-containing protein</fullName>
    </recommendedName>
</protein>
<gene>
    <name evidence="1" type="ORF">LXD69_08210</name>
</gene>
<dbReference type="EMBL" id="CP090145">
    <property type="protein sequence ID" value="UOX35493.1"/>
    <property type="molecule type" value="Genomic_DNA"/>
</dbReference>
<reference evidence="1" key="2">
    <citation type="submission" date="2022-04" db="EMBL/GenBank/DDBJ databases">
        <title>Complete Genome Sequence of Flavobacterium sediminilitoris YSM-43, Isolated from a Tidal Sediment.</title>
        <authorList>
            <person name="Lee P.A."/>
        </authorList>
    </citation>
    <scope>NUCLEOTIDE SEQUENCE</scope>
    <source>
        <strain evidence="1">YSM-43</strain>
    </source>
</reference>
<evidence type="ECO:0000313" key="1">
    <source>
        <dbReference type="EMBL" id="UOX35493.1"/>
    </source>
</evidence>
<evidence type="ECO:0008006" key="3">
    <source>
        <dbReference type="Google" id="ProtNLM"/>
    </source>
</evidence>